<dbReference type="Pfam" id="PF04230">
    <property type="entry name" value="PS_pyruv_trans"/>
    <property type="match status" value="1"/>
</dbReference>
<feature type="domain" description="Polysaccharide pyruvyl transferase" evidence="1">
    <location>
        <begin position="13"/>
        <end position="308"/>
    </location>
</feature>
<dbReference type="RefSeq" id="WP_129081123.1">
    <property type="nucleotide sequence ID" value="NZ_CP041070.1"/>
</dbReference>
<dbReference type="Proteomes" id="UP000290191">
    <property type="component" value="Unassembled WGS sequence"/>
</dbReference>
<comment type="caution">
    <text evidence="2">The sequence shown here is derived from an EMBL/GenBank/DDBJ whole genome shotgun (WGS) entry which is preliminary data.</text>
</comment>
<evidence type="ECO:0000313" key="3">
    <source>
        <dbReference type="Proteomes" id="UP000290191"/>
    </source>
</evidence>
<protein>
    <submittedName>
        <fullName evidence="2">MurB family protein</fullName>
    </submittedName>
</protein>
<dbReference type="OrthoDB" id="9799278at2"/>
<keyword evidence="3" id="KW-1185">Reference proteome</keyword>
<name>A0A4Q0Y528_9BACT</name>
<reference evidence="2 3" key="1">
    <citation type="submission" date="2017-10" db="EMBL/GenBank/DDBJ databases">
        <title>Genomics of the genus Arcobacter.</title>
        <authorList>
            <person name="Perez-Cataluna A."/>
            <person name="Figueras M.J."/>
        </authorList>
    </citation>
    <scope>NUCLEOTIDE SEQUENCE [LARGE SCALE GENOMIC DNA]</scope>
    <source>
        <strain evidence="2 3">DSM 24636</strain>
    </source>
</reference>
<proteinExistence type="predicted"/>
<dbReference type="AlphaFoldDB" id="A0A4Q0Y528"/>
<organism evidence="2 3">
    <name type="scientific">Halarcobacter anaerophilus</name>
    <dbReference type="NCBI Taxonomy" id="877500"/>
    <lineage>
        <taxon>Bacteria</taxon>
        <taxon>Pseudomonadati</taxon>
        <taxon>Campylobacterota</taxon>
        <taxon>Epsilonproteobacteria</taxon>
        <taxon>Campylobacterales</taxon>
        <taxon>Arcobacteraceae</taxon>
        <taxon>Halarcobacter</taxon>
    </lineage>
</organism>
<dbReference type="InterPro" id="IPR007345">
    <property type="entry name" value="Polysacch_pyruvyl_Trfase"/>
</dbReference>
<evidence type="ECO:0000313" key="2">
    <source>
        <dbReference type="EMBL" id="RXJ64755.1"/>
    </source>
</evidence>
<accession>A0A4Q0Y528</accession>
<sequence>MKIAILTMTFNNNYGGYLQAYALMQILKKLGHEPKLLFVQPKNNDCITFLKKYFKKFILSYITTKWKNERYKQIIEKNTKYFSENYIVPKTEPIYSVSDFKKYKNQFDAYIVGSDQVWRPTMYKYINQAFLDFVENPKAILLSYAASFGLEKWEYTNEQTKKFKKDISKFKSISVREDSGVILCKENFEVKALHVLDPTMLLEIEDYRKIVKQENEPNFKGGLLSYFLDNDEEKQYLENIVASKFGLKSYNVNVKSNKSNAKLEEQIYPTVTSWIKGFDDAKYVVTDSFHGCVFSILFNKPFLVYGNKKRGMARFNSLLKMFELEDRLVLKSEDINEKIIQENINWVKVNKILDNYKNISKNFLIDNLKLG</sequence>
<dbReference type="EMBL" id="PDKO01000001">
    <property type="protein sequence ID" value="RXJ64755.1"/>
    <property type="molecule type" value="Genomic_DNA"/>
</dbReference>
<evidence type="ECO:0000259" key="1">
    <source>
        <dbReference type="Pfam" id="PF04230"/>
    </source>
</evidence>
<gene>
    <name evidence="2" type="ORF">CRV06_02025</name>
</gene>